<evidence type="ECO:0000259" key="11">
    <source>
        <dbReference type="SMART" id="SM00872"/>
    </source>
</evidence>
<evidence type="ECO:0000256" key="6">
    <source>
        <dbReference type="ARBA" id="ARBA00022833"/>
    </source>
</evidence>
<protein>
    <recommendedName>
        <fullName evidence="3 10">Alpha-mannosidase</fullName>
        <ecNumber evidence="10">3.2.1.-</ecNumber>
    </recommendedName>
</protein>
<dbReference type="InterPro" id="IPR048534">
    <property type="entry name" value="Man2a1-like_dom"/>
</dbReference>
<dbReference type="InterPro" id="IPR011330">
    <property type="entry name" value="Glyco_hydro/deAcase_b/a-brl"/>
</dbReference>
<dbReference type="CDD" id="cd10810">
    <property type="entry name" value="GH38N_AMII_LAM_like"/>
    <property type="match status" value="1"/>
</dbReference>
<dbReference type="FunFam" id="1.20.1270.50:FF:000002">
    <property type="entry name" value="Alpha-mannosidase"/>
    <property type="match status" value="1"/>
</dbReference>
<evidence type="ECO:0000256" key="10">
    <source>
        <dbReference type="RuleBase" id="RU361199"/>
    </source>
</evidence>
<dbReference type="Proteomes" id="UP000663868">
    <property type="component" value="Unassembled WGS sequence"/>
</dbReference>
<sequence length="990" mass="113230">MHILTYCGFILVICTICLAAPAKSANTCGYDACNPGDPNKLNVHIVAHTHDDVGWLKTVDQYYYGSRNDIRQAGVQYILDSVILALDENPDRRFMYVEIGFFWRWWNQQTDDMRNKVKQFVNQGRLEFISGGWCMNDEASTHYNSIIDQHTLGAEFLHEQFGECGRPKVGWQIDPFGHSREQASLFAQMGFDGLFFGRADYEDIQTRNRTKTREMVWKGSANLGEQSWLFTGILPNGYSAPDSFCFDYRCADQPIMDDNHLYDQNVQERVQAFIQAARDEAAGYATNHIIMTFGGDFYYRNANENFKNLDKLIKYVNAQQANGSNINVFYSTPGCYLYALNKADRSWKSKTDDFFPYAHNPHAFWTGYFSSRSAFKRYERHANNILQVTRHLNAFANTNARNTLFILSEAMGVAQHHDAVSGTEKQEVVFDYAQRLSEGIQAAEGVINQAYAKLLPKDSQSPPTQLQFLCQLSNISQCLGIEGQERFTVTLWNPLIHQVTQHIRVPVRTDYTVRDPTGETLFTELVPISQAVQNIPGRTSLTQKQIIFKVTLPALGFNTYYFEKKPDQEKNEKSTVKITHNEECTLKNQHLRVDFDDQGNLHQIVNLDKNTGVQFKSQGFYWYQGFAGNNSRPEFQASGAYIFRPLASDPQPVSTTRSITCIKSESVQTAIVTFNNWASQEISLYDGGEYVEVEWTVGPIPVNDNIGKEIILRYDTDIQSQSKYYTDANGREVLERKRNYRPTWNYTVVEPVSGNYYPVNSRIWIKDQDQQFTILTDRTQGGASIVDGSVELMIHRRLLYDDRLGVGEPLNETAYGEGLVVRGKHILFIQPPASSALYHRVSSQSLYMHPLSTFAIIPQTYDSYAAAYRQTWSALTDTLPLNVHLLTFEQLAPQIYRIRVEHYFELNEDETYSHPVTFDLQSIFKSIGQISEFTELTLTANLPLTDLKRLTWLSGEQESSHIFVPEQNAATNTTIRLIPMQIRTFNVLVQ</sequence>
<gene>
    <name evidence="12" type="ORF">IZO911_LOCUS31857</name>
    <name evidence="13" type="ORF">KXQ929_LOCUS20987</name>
</gene>
<keyword evidence="9 10" id="KW-0326">Glycosidase</keyword>
<dbReference type="FunFam" id="2.70.98.30:FF:000003">
    <property type="entry name" value="Alpha-mannosidase"/>
    <property type="match status" value="1"/>
</dbReference>
<evidence type="ECO:0000256" key="7">
    <source>
        <dbReference type="ARBA" id="ARBA00023157"/>
    </source>
</evidence>
<dbReference type="InterPro" id="IPR050843">
    <property type="entry name" value="Glycosyl_Hydrlase_38"/>
</dbReference>
<dbReference type="SUPFAM" id="SSF74650">
    <property type="entry name" value="Galactose mutarotase-like"/>
    <property type="match status" value="1"/>
</dbReference>
<dbReference type="FunFam" id="2.60.40.1180:FF:000018">
    <property type="entry name" value="Alpha-mannosidase"/>
    <property type="match status" value="1"/>
</dbReference>
<keyword evidence="6 10" id="KW-0862">Zinc</keyword>
<keyword evidence="7" id="KW-1015">Disulfide bond</keyword>
<evidence type="ECO:0000256" key="5">
    <source>
        <dbReference type="ARBA" id="ARBA00022801"/>
    </source>
</evidence>
<dbReference type="Gene3D" id="2.60.40.1360">
    <property type="match status" value="1"/>
</dbReference>
<dbReference type="InterPro" id="IPR027291">
    <property type="entry name" value="Glyco_hydro_38_N_sf"/>
</dbReference>
<dbReference type="Pfam" id="PF21260">
    <property type="entry name" value="Laman-like_dom"/>
    <property type="match status" value="1"/>
</dbReference>
<dbReference type="InterPro" id="IPR011682">
    <property type="entry name" value="Glyco_hydro_38_C"/>
</dbReference>
<feature type="signal peptide" evidence="10">
    <location>
        <begin position="1"/>
        <end position="19"/>
    </location>
</feature>
<dbReference type="PANTHER" id="PTHR11607">
    <property type="entry name" value="ALPHA-MANNOSIDASE"/>
    <property type="match status" value="1"/>
</dbReference>
<dbReference type="GO" id="GO:0006013">
    <property type="term" value="P:mannose metabolic process"/>
    <property type="evidence" value="ECO:0007669"/>
    <property type="project" value="InterPro"/>
</dbReference>
<dbReference type="Gene3D" id="1.20.1270.50">
    <property type="entry name" value="Glycoside hydrolase family 38, central domain"/>
    <property type="match status" value="2"/>
</dbReference>
<proteinExistence type="inferred from homology"/>
<dbReference type="InterPro" id="IPR037094">
    <property type="entry name" value="Glyco_hydro_38_cen_sf"/>
</dbReference>
<keyword evidence="8" id="KW-0325">Glycoprotein</keyword>
<dbReference type="PANTHER" id="PTHR11607:SF3">
    <property type="entry name" value="LYSOSOMAL ALPHA-MANNOSIDASE"/>
    <property type="match status" value="1"/>
</dbReference>
<dbReference type="FunFam" id="3.20.110.10:FF:000001">
    <property type="entry name" value="Alpha-mannosidase"/>
    <property type="match status" value="1"/>
</dbReference>
<evidence type="ECO:0000256" key="4">
    <source>
        <dbReference type="ARBA" id="ARBA00022723"/>
    </source>
</evidence>
<comment type="catalytic activity">
    <reaction evidence="1">
        <text>Hydrolysis of terminal, non-reducing alpha-D-mannose residues in alpha-D-mannosides.</text>
        <dbReference type="EC" id="3.2.1.24"/>
    </reaction>
</comment>
<accession>A0A815AY25</accession>
<feature type="domain" description="Glycoside hydrolase family 38 central" evidence="11">
    <location>
        <begin position="363"/>
        <end position="436"/>
    </location>
</feature>
<dbReference type="FunFam" id="1.20.1270.50:FF:000003">
    <property type="entry name" value="Alpha-mannosidase"/>
    <property type="match status" value="1"/>
</dbReference>
<dbReference type="Pfam" id="PF07748">
    <property type="entry name" value="Glyco_hydro_38C"/>
    <property type="match status" value="1"/>
</dbReference>
<organism evidence="12 14">
    <name type="scientific">Adineta steineri</name>
    <dbReference type="NCBI Taxonomy" id="433720"/>
    <lineage>
        <taxon>Eukaryota</taxon>
        <taxon>Metazoa</taxon>
        <taxon>Spiralia</taxon>
        <taxon>Gnathifera</taxon>
        <taxon>Rotifera</taxon>
        <taxon>Eurotatoria</taxon>
        <taxon>Bdelloidea</taxon>
        <taxon>Adinetida</taxon>
        <taxon>Adinetidae</taxon>
        <taxon>Adineta</taxon>
    </lineage>
</organism>
<dbReference type="InterPro" id="IPR011013">
    <property type="entry name" value="Gal_mutarotase_sf_dom"/>
</dbReference>
<dbReference type="GO" id="GO:0005764">
    <property type="term" value="C:lysosome"/>
    <property type="evidence" value="ECO:0007669"/>
    <property type="project" value="TreeGrafter"/>
</dbReference>
<dbReference type="SUPFAM" id="SSF88713">
    <property type="entry name" value="Glycoside hydrolase/deacetylase"/>
    <property type="match status" value="1"/>
</dbReference>
<dbReference type="EMBL" id="CAJNOE010000534">
    <property type="protein sequence ID" value="CAF1260431.1"/>
    <property type="molecule type" value="Genomic_DNA"/>
</dbReference>
<keyword evidence="10" id="KW-0732">Signal</keyword>
<evidence type="ECO:0000256" key="1">
    <source>
        <dbReference type="ARBA" id="ARBA00000365"/>
    </source>
</evidence>
<evidence type="ECO:0000256" key="2">
    <source>
        <dbReference type="ARBA" id="ARBA00009792"/>
    </source>
</evidence>
<feature type="chain" id="PRO_5035957075" description="Alpha-mannosidase" evidence="10">
    <location>
        <begin position="20"/>
        <end position="990"/>
    </location>
</feature>
<dbReference type="AlphaFoldDB" id="A0A815AY25"/>
<evidence type="ECO:0000256" key="9">
    <source>
        <dbReference type="ARBA" id="ARBA00023295"/>
    </source>
</evidence>
<evidence type="ECO:0000313" key="13">
    <source>
        <dbReference type="EMBL" id="CAF3867059.1"/>
    </source>
</evidence>
<reference evidence="12" key="1">
    <citation type="submission" date="2021-02" db="EMBL/GenBank/DDBJ databases">
        <authorList>
            <person name="Nowell W R."/>
        </authorList>
    </citation>
    <scope>NUCLEOTIDE SEQUENCE</scope>
</reference>
<dbReference type="EC" id="3.2.1.-" evidence="10"/>
<comment type="similarity">
    <text evidence="2 10">Belongs to the glycosyl hydrolase 38 family.</text>
</comment>
<dbReference type="GO" id="GO:0046872">
    <property type="term" value="F:metal ion binding"/>
    <property type="evidence" value="ECO:0007669"/>
    <property type="project" value="UniProtKB-KW"/>
</dbReference>
<evidence type="ECO:0000313" key="12">
    <source>
        <dbReference type="EMBL" id="CAF1260431.1"/>
    </source>
</evidence>
<dbReference type="Gene3D" id="3.20.110.10">
    <property type="entry name" value="Glycoside hydrolase 38, N terminal domain"/>
    <property type="match status" value="1"/>
</dbReference>
<evidence type="ECO:0000256" key="3">
    <source>
        <dbReference type="ARBA" id="ARBA00012752"/>
    </source>
</evidence>
<dbReference type="InterPro" id="IPR013780">
    <property type="entry name" value="Glyco_hydro_b"/>
</dbReference>
<dbReference type="Proteomes" id="UP000663860">
    <property type="component" value="Unassembled WGS sequence"/>
</dbReference>
<comment type="cofactor">
    <cofactor evidence="10">
        <name>Zn(2+)</name>
        <dbReference type="ChEBI" id="CHEBI:29105"/>
    </cofactor>
    <text evidence="10">Binds 1 zinc ion per subunit.</text>
</comment>
<dbReference type="InterPro" id="IPR028995">
    <property type="entry name" value="Glyco_hydro_57/38_cen_sf"/>
</dbReference>
<dbReference type="SUPFAM" id="SSF88688">
    <property type="entry name" value="Families 57/38 glycoside transferase middle domain"/>
    <property type="match status" value="1"/>
</dbReference>
<dbReference type="SMART" id="SM00872">
    <property type="entry name" value="Alpha-mann_mid"/>
    <property type="match status" value="1"/>
</dbReference>
<keyword evidence="5 10" id="KW-0378">Hydrolase</keyword>
<dbReference type="GO" id="GO:0004559">
    <property type="term" value="F:alpha-mannosidase activity"/>
    <property type="evidence" value="ECO:0007669"/>
    <property type="project" value="UniProtKB-EC"/>
</dbReference>
<dbReference type="Pfam" id="PF09261">
    <property type="entry name" value="Alpha-mann_mid"/>
    <property type="match status" value="1"/>
</dbReference>
<dbReference type="Gene3D" id="2.60.40.1180">
    <property type="entry name" value="Golgi alpha-mannosidase II"/>
    <property type="match status" value="1"/>
</dbReference>
<dbReference type="GO" id="GO:0030246">
    <property type="term" value="F:carbohydrate binding"/>
    <property type="evidence" value="ECO:0007669"/>
    <property type="project" value="InterPro"/>
</dbReference>
<dbReference type="InterPro" id="IPR000602">
    <property type="entry name" value="Glyco_hydro_38_N"/>
</dbReference>
<dbReference type="Gene3D" id="2.70.98.30">
    <property type="entry name" value="Golgi alpha-mannosidase II, domain 4"/>
    <property type="match status" value="1"/>
</dbReference>
<dbReference type="Pfam" id="PF01074">
    <property type="entry name" value="Glyco_hydro_38N"/>
    <property type="match status" value="1"/>
</dbReference>
<comment type="caution">
    <text evidence="12">The sequence shown here is derived from an EMBL/GenBank/DDBJ whole genome shotgun (WGS) entry which is preliminary data.</text>
</comment>
<evidence type="ECO:0000313" key="14">
    <source>
        <dbReference type="Proteomes" id="UP000663860"/>
    </source>
</evidence>
<dbReference type="EMBL" id="CAJOBB010001508">
    <property type="protein sequence ID" value="CAF3867059.1"/>
    <property type="molecule type" value="Genomic_DNA"/>
</dbReference>
<name>A0A815AY25_9BILA</name>
<dbReference type="InterPro" id="IPR015341">
    <property type="entry name" value="Glyco_hydro_38_cen"/>
</dbReference>
<keyword evidence="4 10" id="KW-0479">Metal-binding</keyword>
<evidence type="ECO:0000256" key="8">
    <source>
        <dbReference type="ARBA" id="ARBA00023180"/>
    </source>
</evidence>